<protein>
    <submittedName>
        <fullName evidence="1">6-phosphogluconate dehydrogenase, decarboxylating</fullName>
    </submittedName>
</protein>
<evidence type="ECO:0000313" key="1">
    <source>
        <dbReference type="EMBL" id="KAH7929979.1"/>
    </source>
</evidence>
<dbReference type="Proteomes" id="UP000790709">
    <property type="component" value="Unassembled WGS sequence"/>
</dbReference>
<proteinExistence type="predicted"/>
<organism evidence="1 2">
    <name type="scientific">Leucogyrophana mollusca</name>
    <dbReference type="NCBI Taxonomy" id="85980"/>
    <lineage>
        <taxon>Eukaryota</taxon>
        <taxon>Fungi</taxon>
        <taxon>Dikarya</taxon>
        <taxon>Basidiomycota</taxon>
        <taxon>Agaricomycotina</taxon>
        <taxon>Agaricomycetes</taxon>
        <taxon>Agaricomycetidae</taxon>
        <taxon>Boletales</taxon>
        <taxon>Boletales incertae sedis</taxon>
        <taxon>Leucogyrophana</taxon>
    </lineage>
</organism>
<reference evidence="1" key="1">
    <citation type="journal article" date="2021" name="New Phytol.">
        <title>Evolutionary innovations through gain and loss of genes in the ectomycorrhizal Boletales.</title>
        <authorList>
            <person name="Wu G."/>
            <person name="Miyauchi S."/>
            <person name="Morin E."/>
            <person name="Kuo A."/>
            <person name="Drula E."/>
            <person name="Varga T."/>
            <person name="Kohler A."/>
            <person name="Feng B."/>
            <person name="Cao Y."/>
            <person name="Lipzen A."/>
            <person name="Daum C."/>
            <person name="Hundley H."/>
            <person name="Pangilinan J."/>
            <person name="Johnson J."/>
            <person name="Barry K."/>
            <person name="LaButti K."/>
            <person name="Ng V."/>
            <person name="Ahrendt S."/>
            <person name="Min B."/>
            <person name="Choi I.G."/>
            <person name="Park H."/>
            <person name="Plett J.M."/>
            <person name="Magnuson J."/>
            <person name="Spatafora J.W."/>
            <person name="Nagy L.G."/>
            <person name="Henrissat B."/>
            <person name="Grigoriev I.V."/>
            <person name="Yang Z.L."/>
            <person name="Xu J."/>
            <person name="Martin F.M."/>
        </authorList>
    </citation>
    <scope>NUCLEOTIDE SEQUENCE</scope>
    <source>
        <strain evidence="1">KUC20120723A-06</strain>
    </source>
</reference>
<name>A0ACB8BWB7_9AGAM</name>
<evidence type="ECO:0000313" key="2">
    <source>
        <dbReference type="Proteomes" id="UP000790709"/>
    </source>
</evidence>
<sequence length="505" mass="55100">MSKLFEKMAIIGAGSMGSNMAMLFASTGRHVSLFDISAENLKDAQSKADADPESKGRVSTYGSYGDLIASLPNGEPRLFLFSISHGKPTDTVIESLRPYLRRGDILVDAGNEWYRDTCRRYDEMKKIGVGYVGMGVSGGYQSARRGPSCSPGGDADVVESVMPLLKEIAAKDVFGGKGDGGPCVARIGPDGAGHHVKMTHNGIEHAMMSVIGEVFELMGTCQGDDYDQCGHLFRQWAAEGDLKQNFLLEIAADVCLHKEPHSATHTLSRIQDKVVQDADDTEGTGPWTVIESARRHVSAPSIASAQYLRVASADRAQRLRVAQLMHIPPPHRQEKGLTSEDLRLATYGAFLASYVQGLNLILKASTDEQWGVRLSECIRIWRAGCIIRSTAIADLLQAPLANAESNLSDPLKNVLHLPVVANELTRCYPAMKRAVACAVEWDARAPVLAASLEYVKYVAGEKLPMAIHEGMMDYFGSHNYDVWEDGPGEVKKGKHHTEWKSTQDV</sequence>
<accession>A0ACB8BWB7</accession>
<gene>
    <name evidence="1" type="ORF">BV22DRAFT_1125329</name>
</gene>
<comment type="caution">
    <text evidence="1">The sequence shown here is derived from an EMBL/GenBank/DDBJ whole genome shotgun (WGS) entry which is preliminary data.</text>
</comment>
<keyword evidence="2" id="KW-1185">Reference proteome</keyword>
<dbReference type="EMBL" id="MU266336">
    <property type="protein sequence ID" value="KAH7929979.1"/>
    <property type="molecule type" value="Genomic_DNA"/>
</dbReference>